<evidence type="ECO:0000313" key="2">
    <source>
        <dbReference type="Proteomes" id="UP000249402"/>
    </source>
</evidence>
<protein>
    <submittedName>
        <fullName evidence="1">Uncharacterized protein</fullName>
    </submittedName>
</protein>
<dbReference type="Proteomes" id="UP000249402">
    <property type="component" value="Unassembled WGS sequence"/>
</dbReference>
<dbReference type="GeneID" id="37218945"/>
<organism evidence="1 2">
    <name type="scientific">Aspergillus ibericus CBS 121593</name>
    <dbReference type="NCBI Taxonomy" id="1448316"/>
    <lineage>
        <taxon>Eukaryota</taxon>
        <taxon>Fungi</taxon>
        <taxon>Dikarya</taxon>
        <taxon>Ascomycota</taxon>
        <taxon>Pezizomycotina</taxon>
        <taxon>Eurotiomycetes</taxon>
        <taxon>Eurotiomycetidae</taxon>
        <taxon>Eurotiales</taxon>
        <taxon>Aspergillaceae</taxon>
        <taxon>Aspergillus</taxon>
        <taxon>Aspergillus subgen. Circumdati</taxon>
    </lineage>
</organism>
<name>A0A395GSB1_9EURO</name>
<reference evidence="1 2" key="1">
    <citation type="submission" date="2018-02" db="EMBL/GenBank/DDBJ databases">
        <title>The genomes of Aspergillus section Nigri reveals drivers in fungal speciation.</title>
        <authorList>
            <consortium name="DOE Joint Genome Institute"/>
            <person name="Vesth T.C."/>
            <person name="Nybo J."/>
            <person name="Theobald S."/>
            <person name="Brandl J."/>
            <person name="Frisvad J.C."/>
            <person name="Nielsen K.F."/>
            <person name="Lyhne E.K."/>
            <person name="Kogle M.E."/>
            <person name="Kuo A."/>
            <person name="Riley R."/>
            <person name="Clum A."/>
            <person name="Nolan M."/>
            <person name="Lipzen A."/>
            <person name="Salamov A."/>
            <person name="Henrissat B."/>
            <person name="Wiebenga A."/>
            <person name="De vries R.P."/>
            <person name="Grigoriev I.V."/>
            <person name="Mortensen U.H."/>
            <person name="Andersen M.R."/>
            <person name="Baker S.E."/>
        </authorList>
    </citation>
    <scope>NUCLEOTIDE SEQUENCE [LARGE SCALE GENOMIC DNA]</scope>
    <source>
        <strain evidence="1 2">CBS 121593</strain>
    </source>
</reference>
<accession>A0A395GSB1</accession>
<sequence length="92" mass="10263">MVCRCQHGLSHAVRSSVAPTSSCRGTAMTPMLPLSTFSLLSPSQLARSLTASSTHRSFIAAHQPPSPAKESHPLRLMMDRHRRRRYHWEGRG</sequence>
<dbReference type="AlphaFoldDB" id="A0A395GSB1"/>
<dbReference type="EMBL" id="KZ824461">
    <property type="protein sequence ID" value="RAK97597.1"/>
    <property type="molecule type" value="Genomic_DNA"/>
</dbReference>
<dbReference type="VEuPathDB" id="FungiDB:BO80DRAFT_187001"/>
<dbReference type="RefSeq" id="XP_025571925.1">
    <property type="nucleotide sequence ID" value="XM_025714080.1"/>
</dbReference>
<proteinExistence type="predicted"/>
<keyword evidence="2" id="KW-1185">Reference proteome</keyword>
<gene>
    <name evidence="1" type="ORF">BO80DRAFT_187001</name>
</gene>
<evidence type="ECO:0000313" key="1">
    <source>
        <dbReference type="EMBL" id="RAK97597.1"/>
    </source>
</evidence>